<sequence>MKTIVERQLTSELVRLLNEVNYEPLIIRVHEKRFVVLREDEHSDSFETFSGDHPRTNLTEFFRNSPLFGTELDLERDREPSREVEF</sequence>
<dbReference type="EMBL" id="CP061800">
    <property type="protein sequence ID" value="QTA86168.1"/>
    <property type="molecule type" value="Genomic_DNA"/>
</dbReference>
<evidence type="ECO:0000313" key="2">
    <source>
        <dbReference type="Proteomes" id="UP000663722"/>
    </source>
</evidence>
<gene>
    <name evidence="1" type="ORF">dnm_021890</name>
</gene>
<organism evidence="1 2">
    <name type="scientific">Desulfonema magnum</name>
    <dbReference type="NCBI Taxonomy" id="45655"/>
    <lineage>
        <taxon>Bacteria</taxon>
        <taxon>Pseudomonadati</taxon>
        <taxon>Thermodesulfobacteriota</taxon>
        <taxon>Desulfobacteria</taxon>
        <taxon>Desulfobacterales</taxon>
        <taxon>Desulfococcaceae</taxon>
        <taxon>Desulfonema</taxon>
    </lineage>
</organism>
<protein>
    <submittedName>
        <fullName evidence="1">Uncharacterized protein</fullName>
    </submittedName>
</protein>
<keyword evidence="2" id="KW-1185">Reference proteome</keyword>
<dbReference type="RefSeq" id="WP_207681921.1">
    <property type="nucleotide sequence ID" value="NZ_CP061800.1"/>
</dbReference>
<name>A0A975BIW3_9BACT</name>
<evidence type="ECO:0000313" key="1">
    <source>
        <dbReference type="EMBL" id="QTA86168.1"/>
    </source>
</evidence>
<dbReference type="AlphaFoldDB" id="A0A975BIW3"/>
<proteinExistence type="predicted"/>
<accession>A0A975BIW3</accession>
<dbReference type="Proteomes" id="UP000663722">
    <property type="component" value="Chromosome"/>
</dbReference>
<reference evidence="1" key="1">
    <citation type="journal article" date="2021" name="Microb. Physiol.">
        <title>Proteogenomic Insights into the Physiology of Marine, Sulfate-Reducing, Filamentous Desulfonema limicola and Desulfonema magnum.</title>
        <authorList>
            <person name="Schnaars V."/>
            <person name="Wohlbrand L."/>
            <person name="Scheve S."/>
            <person name="Hinrichs C."/>
            <person name="Reinhardt R."/>
            <person name="Rabus R."/>
        </authorList>
    </citation>
    <scope>NUCLEOTIDE SEQUENCE</scope>
    <source>
        <strain evidence="1">4be13</strain>
    </source>
</reference>
<dbReference type="KEGG" id="dmm:dnm_021890"/>